<dbReference type="FunFam" id="3.30.70.1430:FF:000001">
    <property type="entry name" value="Efflux pump membrane transporter"/>
    <property type="match status" value="1"/>
</dbReference>
<feature type="transmembrane region" description="Helical" evidence="9">
    <location>
        <begin position="871"/>
        <end position="890"/>
    </location>
</feature>
<keyword evidence="3 9" id="KW-0813">Transport</keyword>
<name>A0A3Q9BNH2_9BURK</name>
<dbReference type="GO" id="GO:0042910">
    <property type="term" value="F:xenobiotic transmembrane transporter activity"/>
    <property type="evidence" value="ECO:0007669"/>
    <property type="project" value="TreeGrafter"/>
</dbReference>
<dbReference type="Gene3D" id="3.30.70.1430">
    <property type="entry name" value="Multidrug efflux transporter AcrB pore domain"/>
    <property type="match status" value="2"/>
</dbReference>
<evidence type="ECO:0000256" key="6">
    <source>
        <dbReference type="ARBA" id="ARBA00022692"/>
    </source>
</evidence>
<feature type="transmembrane region" description="Helical" evidence="9">
    <location>
        <begin position="372"/>
        <end position="393"/>
    </location>
</feature>
<evidence type="ECO:0000259" key="10">
    <source>
        <dbReference type="PROSITE" id="PS50156"/>
    </source>
</evidence>
<dbReference type="InterPro" id="IPR000731">
    <property type="entry name" value="SSD"/>
</dbReference>
<dbReference type="OrthoDB" id="9176627at2"/>
<evidence type="ECO:0000256" key="1">
    <source>
        <dbReference type="ARBA" id="ARBA00004429"/>
    </source>
</evidence>
<dbReference type="PROSITE" id="PS50156">
    <property type="entry name" value="SSD"/>
    <property type="match status" value="1"/>
</dbReference>
<feature type="transmembrane region" description="Helical" evidence="9">
    <location>
        <begin position="1004"/>
        <end position="1030"/>
    </location>
</feature>
<feature type="transmembrane region" description="Helical" evidence="9">
    <location>
        <begin position="897"/>
        <end position="919"/>
    </location>
</feature>
<feature type="transmembrane region" description="Helical" evidence="9">
    <location>
        <begin position="347"/>
        <end position="365"/>
    </location>
</feature>
<sequence>MHFSHYFIKRPIFAIVLSILLTLIGAVAAFKLPISEFPEIVPPTVTVKASYPGASAQEIAETVAAPIEQELNGVDGMLYLSSQSVGDGKLVISVVFKPGTNIDDAQSLVQNRVAIADSRLPEEVRRQGIAVKKASPDQLMVVMFASPKGTHDQQYISNFVSAKVKDALSRLDGVGDIYTRGARDFSMRIWLDPARVANMGLTPSEVVAAIRRSNVQVAAGVLNQPPGGSDGAFQIQVQAQGRLRDVEEFKSIIVATQTDGAIVRLRDVARVEMGAQDYTESGFVDGQNAVALSISQKPGSNALATADRILAQLEKLKIDFPDDLTFNAHYNPTDFIRASIDKVRDTIFEAALLVCLTVLLFLGSWRAAVIPILAIPVSLIGTFAVMAGLGFSINTLSLFGLVLAIGIVVDDAIVVVENVERHIEEGLNPADAARRSMSEVGSALIAIALVLVAVFIPTAFIDGISGMFYRQFAVTIAASTVISAMVSLTLSPALAALLLKPKHSQHGDSIGERWMSVFNRGFGRLSDRYTQLIGFTLSRRWLMLPLYVGLVGLTVWRFVATPTGFVPQLDRGYAIVSIQLPPGSTLERTTQVTHEVTQRLLKQQGVAHTAAFAGTDGATFTAAPNAAVIFTIFKDFNERAGYHLDGPAMLAAMRKTLAPISNARVMVIPPPAVRGIGTGGGFKLQIRDINGQGPQALQAVARELVEHASKLPSVASAFTPFNAMTPQLKVDIDRTKSELLGVTPDRVNEMLQAYMGSVFVNDMNLMGRVWRVTAQADSSYRRNVDDLAALKTRSSNGAMVPLGSLASFQQTTAAYRVPRYNLFPTAELQGSSKPGFSTGETIAAMESMLAARLPAGFDYEWTELALQEKQAGSSTLIALTLAVVFVYLLLAALFESWLLPLSVVMIVPMCILAALTGVWLRGMDNNVLTQIGFVVLIGLAAKNAILIVEFARQAFNDGATAREAAIAAAHARLRPILMTSLAFLMGVLPLAYSTGPGAEMRQSVGTAVFTGMIGVTVFGLLFTPLFFALLARRKTKSVEKVTHEIGAKV</sequence>
<dbReference type="InterPro" id="IPR004764">
    <property type="entry name" value="MdtF-like"/>
</dbReference>
<dbReference type="EMBL" id="CP034464">
    <property type="protein sequence ID" value="AZP10894.1"/>
    <property type="molecule type" value="Genomic_DNA"/>
</dbReference>
<feature type="transmembrane region" description="Helical" evidence="9">
    <location>
        <begin position="931"/>
        <end position="951"/>
    </location>
</feature>
<dbReference type="GO" id="GO:0005886">
    <property type="term" value="C:plasma membrane"/>
    <property type="evidence" value="ECO:0007669"/>
    <property type="project" value="UniProtKB-SubCell"/>
</dbReference>
<keyword evidence="6 9" id="KW-0812">Transmembrane</keyword>
<evidence type="ECO:0000256" key="4">
    <source>
        <dbReference type="ARBA" id="ARBA00022475"/>
    </source>
</evidence>
<feature type="transmembrane region" description="Helical" evidence="9">
    <location>
        <begin position="972"/>
        <end position="992"/>
    </location>
</feature>
<keyword evidence="7 9" id="KW-1133">Transmembrane helix</keyword>
<feature type="domain" description="SSD" evidence="10">
    <location>
        <begin position="368"/>
        <end position="497"/>
    </location>
</feature>
<keyword evidence="12" id="KW-1185">Reference proteome</keyword>
<feature type="transmembrane region" description="Helical" evidence="9">
    <location>
        <begin position="541"/>
        <end position="559"/>
    </location>
</feature>
<dbReference type="SUPFAM" id="SSF82714">
    <property type="entry name" value="Multidrug efflux transporter AcrB TolC docking domain, DN and DC subdomains"/>
    <property type="match status" value="2"/>
</dbReference>
<dbReference type="NCBIfam" id="TIGR00915">
    <property type="entry name" value="2A0602"/>
    <property type="match status" value="1"/>
</dbReference>
<dbReference type="Gene3D" id="3.30.2090.10">
    <property type="entry name" value="Multidrug efflux transporter AcrB TolC docking domain, DN and DC subdomains"/>
    <property type="match status" value="2"/>
</dbReference>
<evidence type="ECO:0000256" key="2">
    <source>
        <dbReference type="ARBA" id="ARBA00010942"/>
    </source>
</evidence>
<keyword evidence="8 9" id="KW-0472">Membrane</keyword>
<comment type="caution">
    <text evidence="9">Lacks conserved residue(s) required for the propagation of feature annotation.</text>
</comment>
<dbReference type="Pfam" id="PF00873">
    <property type="entry name" value="ACR_tran"/>
    <property type="match status" value="1"/>
</dbReference>
<dbReference type="FunFam" id="1.20.1640.10:FF:000001">
    <property type="entry name" value="Efflux pump membrane transporter"/>
    <property type="match status" value="1"/>
</dbReference>
<accession>A0A3Q9BNH2</accession>
<keyword evidence="5 9" id="KW-0997">Cell inner membrane</keyword>
<dbReference type="Gene3D" id="3.30.70.1320">
    <property type="entry name" value="Multidrug efflux transporter AcrB pore domain like"/>
    <property type="match status" value="1"/>
</dbReference>
<evidence type="ECO:0000256" key="3">
    <source>
        <dbReference type="ARBA" id="ARBA00022448"/>
    </source>
</evidence>
<gene>
    <name evidence="11" type="ORF">EJN92_01975</name>
</gene>
<keyword evidence="4" id="KW-1003">Cell membrane</keyword>
<protein>
    <recommendedName>
        <fullName evidence="9">Efflux pump membrane transporter</fullName>
    </recommendedName>
</protein>
<reference evidence="11 12" key="1">
    <citation type="journal article" date="2011" name="Int. J. Syst. Evol. Microbiol.">
        <title>Description of Undibacterium oligocarboniphilum sp. nov., isolated from purified water, and Undibacterium pigrum strain CCUG 49012 as the type strain of Undibacterium parvum sp. nov., and emended descriptions of the genus Undibacterium and the species Undibacterium pigrum.</title>
        <authorList>
            <person name="Eder W."/>
            <person name="Wanner G."/>
            <person name="Ludwig W."/>
            <person name="Busse H.J."/>
            <person name="Ziemke-Kageler F."/>
            <person name="Lang E."/>
        </authorList>
    </citation>
    <scope>NUCLEOTIDE SEQUENCE [LARGE SCALE GENOMIC DNA]</scope>
    <source>
        <strain evidence="11 12">DSM 23061</strain>
    </source>
</reference>
<comment type="subcellular location">
    <subcellularLocation>
        <location evidence="1 9">Cell inner membrane</location>
        <topology evidence="1 9">Multi-pass membrane protein</topology>
    </subcellularLocation>
</comment>
<dbReference type="SUPFAM" id="SSF82866">
    <property type="entry name" value="Multidrug efflux transporter AcrB transmembrane domain"/>
    <property type="match status" value="2"/>
</dbReference>
<feature type="transmembrane region" description="Helical" evidence="9">
    <location>
        <begin position="399"/>
        <end position="419"/>
    </location>
</feature>
<dbReference type="SUPFAM" id="SSF82693">
    <property type="entry name" value="Multidrug efflux transporter AcrB pore domain, PN1, PN2, PC1 and PC2 subdomains"/>
    <property type="match status" value="4"/>
</dbReference>
<evidence type="ECO:0000256" key="8">
    <source>
        <dbReference type="ARBA" id="ARBA00023136"/>
    </source>
</evidence>
<proteinExistence type="inferred from homology"/>
<dbReference type="RefSeq" id="WP_126126293.1">
    <property type="nucleotide sequence ID" value="NZ_CP034464.1"/>
</dbReference>
<dbReference type="Proteomes" id="UP000275663">
    <property type="component" value="Chromosome"/>
</dbReference>
<dbReference type="PANTHER" id="PTHR32063">
    <property type="match status" value="1"/>
</dbReference>
<dbReference type="InterPro" id="IPR027463">
    <property type="entry name" value="AcrB_DN_DC_subdom"/>
</dbReference>
<comment type="similarity">
    <text evidence="2 9">Belongs to the resistance-nodulation-cell division (RND) (TC 2.A.6) family.</text>
</comment>
<dbReference type="PANTHER" id="PTHR32063:SF11">
    <property type="entry name" value="CATION OR DRUG EFFLUX SYSTEM PROTEIN"/>
    <property type="match status" value="1"/>
</dbReference>
<evidence type="ECO:0000313" key="12">
    <source>
        <dbReference type="Proteomes" id="UP000275663"/>
    </source>
</evidence>
<dbReference type="AlphaFoldDB" id="A0A3Q9BNH2"/>
<evidence type="ECO:0000313" key="11">
    <source>
        <dbReference type="EMBL" id="AZP10894.1"/>
    </source>
</evidence>
<dbReference type="GO" id="GO:0009636">
    <property type="term" value="P:response to toxic substance"/>
    <property type="evidence" value="ECO:0007669"/>
    <property type="project" value="UniProtKB-ARBA"/>
</dbReference>
<dbReference type="PRINTS" id="PR00702">
    <property type="entry name" value="ACRIFLAVINRP"/>
</dbReference>
<dbReference type="NCBIfam" id="NF000282">
    <property type="entry name" value="RND_permease_1"/>
    <property type="match status" value="1"/>
</dbReference>
<dbReference type="Gene3D" id="3.30.70.1440">
    <property type="entry name" value="Multidrug efflux transporter AcrB pore domain"/>
    <property type="match status" value="1"/>
</dbReference>
<evidence type="ECO:0000256" key="9">
    <source>
        <dbReference type="RuleBase" id="RU364070"/>
    </source>
</evidence>
<dbReference type="GO" id="GO:0015562">
    <property type="term" value="F:efflux transmembrane transporter activity"/>
    <property type="evidence" value="ECO:0007669"/>
    <property type="project" value="InterPro"/>
</dbReference>
<feature type="transmembrane region" description="Helical" evidence="9">
    <location>
        <begin position="440"/>
        <end position="460"/>
    </location>
</feature>
<evidence type="ECO:0000256" key="7">
    <source>
        <dbReference type="ARBA" id="ARBA00022989"/>
    </source>
</evidence>
<dbReference type="Gene3D" id="1.20.1640.10">
    <property type="entry name" value="Multidrug efflux transporter AcrB transmembrane domain"/>
    <property type="match status" value="2"/>
</dbReference>
<dbReference type="KEGG" id="upv:EJN92_01975"/>
<feature type="transmembrane region" description="Helical" evidence="9">
    <location>
        <begin position="472"/>
        <end position="499"/>
    </location>
</feature>
<evidence type="ECO:0000256" key="5">
    <source>
        <dbReference type="ARBA" id="ARBA00022519"/>
    </source>
</evidence>
<dbReference type="InterPro" id="IPR001036">
    <property type="entry name" value="Acrflvin-R"/>
</dbReference>
<organism evidence="11 12">
    <name type="scientific">Undibacterium parvum</name>
    <dbReference type="NCBI Taxonomy" id="401471"/>
    <lineage>
        <taxon>Bacteria</taxon>
        <taxon>Pseudomonadati</taxon>
        <taxon>Pseudomonadota</taxon>
        <taxon>Betaproteobacteria</taxon>
        <taxon>Burkholderiales</taxon>
        <taxon>Oxalobacteraceae</taxon>
        <taxon>Undibacterium</taxon>
    </lineage>
</organism>